<dbReference type="SUPFAM" id="SSF55048">
    <property type="entry name" value="Probable ACP-binding domain of malonyl-CoA ACP transacylase"/>
    <property type="match status" value="1"/>
</dbReference>
<dbReference type="InterPro" id="IPR014043">
    <property type="entry name" value="Acyl_transferase_dom"/>
</dbReference>
<dbReference type="InterPro" id="IPR016035">
    <property type="entry name" value="Acyl_Trfase/lysoPLipase"/>
</dbReference>
<organism evidence="2 3">
    <name type="scientific">Pseudomonas typographi</name>
    <dbReference type="NCBI Taxonomy" id="2715964"/>
    <lineage>
        <taxon>Bacteria</taxon>
        <taxon>Pseudomonadati</taxon>
        <taxon>Pseudomonadota</taxon>
        <taxon>Gammaproteobacteria</taxon>
        <taxon>Pseudomonadales</taxon>
        <taxon>Pseudomonadaceae</taxon>
        <taxon>Pseudomonas</taxon>
    </lineage>
</organism>
<dbReference type="SMART" id="SM00827">
    <property type="entry name" value="PKS_AT"/>
    <property type="match status" value="1"/>
</dbReference>
<sequence length="309" mass="32403">MLAILCPGQGAQHPGMFDLSGQAPAAQPLFQTAGELLGEDPRTYVQHAGEQMFDNRAAQILCVAQALAAYLAIGPLLPRRLIVAGYSVGELSAWGIAGLLTPEGTLRVAKARGDLMSQGSGPDDGLAFIRGLPLEAVQRLASDHGVDVAIINPDDVTVVGGQRNALQAICSAALAAGALRADPLAVRVASHTSCLAKVVPEFFAALQAAAPVPPPANIVLLSALNAQPVFSVPQASQALADEIGHTLHWKDCLQCAYERGARVFLELGPGRALANMVTRAYPDTAARSLDEFRSLEGVEQWLSKHIEDA</sequence>
<dbReference type="InterPro" id="IPR050858">
    <property type="entry name" value="Mal-CoA-ACP_Trans/PKS_FabD"/>
</dbReference>
<dbReference type="Gene3D" id="3.30.70.250">
    <property type="entry name" value="Malonyl-CoA ACP transacylase, ACP-binding"/>
    <property type="match status" value="1"/>
</dbReference>
<protein>
    <submittedName>
        <fullName evidence="2">Acyltransferase domain-containing protein</fullName>
    </submittedName>
</protein>
<evidence type="ECO:0000259" key="1">
    <source>
        <dbReference type="SMART" id="SM00827"/>
    </source>
</evidence>
<evidence type="ECO:0000313" key="3">
    <source>
        <dbReference type="Proteomes" id="UP000805841"/>
    </source>
</evidence>
<dbReference type="Proteomes" id="UP000805841">
    <property type="component" value="Unassembled WGS sequence"/>
</dbReference>
<name>A0ABR7YZ74_9PSED</name>
<dbReference type="SUPFAM" id="SSF52151">
    <property type="entry name" value="FabD/lysophospholipase-like"/>
    <property type="match status" value="1"/>
</dbReference>
<dbReference type="Pfam" id="PF00698">
    <property type="entry name" value="Acyl_transf_1"/>
    <property type="match status" value="1"/>
</dbReference>
<feature type="domain" description="Malonyl-CoA:ACP transacylase (MAT)" evidence="1">
    <location>
        <begin position="5"/>
        <end position="306"/>
    </location>
</feature>
<keyword evidence="2" id="KW-0808">Transferase</keyword>
<evidence type="ECO:0000313" key="2">
    <source>
        <dbReference type="EMBL" id="MBD1598448.1"/>
    </source>
</evidence>
<keyword evidence="2" id="KW-0012">Acyltransferase</keyword>
<dbReference type="InterPro" id="IPR001227">
    <property type="entry name" value="Ac_transferase_dom_sf"/>
</dbReference>
<dbReference type="InterPro" id="IPR016036">
    <property type="entry name" value="Malonyl_transacylase_ACP-bd"/>
</dbReference>
<dbReference type="Gene3D" id="3.40.366.10">
    <property type="entry name" value="Malonyl-Coenzyme A Acyl Carrier Protein, domain 2"/>
    <property type="match status" value="1"/>
</dbReference>
<proteinExistence type="predicted"/>
<dbReference type="PANTHER" id="PTHR42681">
    <property type="entry name" value="MALONYL-COA-ACYL CARRIER PROTEIN TRANSACYLASE, MITOCHONDRIAL"/>
    <property type="match status" value="1"/>
</dbReference>
<gene>
    <name evidence="2" type="ORF">HAQ05_06990</name>
</gene>
<comment type="caution">
    <text evidence="2">The sequence shown here is derived from an EMBL/GenBank/DDBJ whole genome shotgun (WGS) entry which is preliminary data.</text>
</comment>
<keyword evidence="3" id="KW-1185">Reference proteome</keyword>
<reference evidence="2 3" key="1">
    <citation type="journal article" date="2020" name="Insects">
        <title>Bacteria Belonging to Pseudomonas typographi sp. nov. from the Bark Beetle Ips typographus Have Genomic Potential to Aid in the Host Ecology.</title>
        <authorList>
            <person name="Peral-Aranega E."/>
            <person name="Saati-Santamaria Z."/>
            <person name="Kolarik M."/>
            <person name="Rivas R."/>
            <person name="Garcia-Fraile P."/>
        </authorList>
    </citation>
    <scope>NUCLEOTIDE SEQUENCE [LARGE SCALE GENOMIC DNA]</scope>
    <source>
        <strain evidence="2 3">CA3A</strain>
    </source>
</reference>
<accession>A0ABR7YZ74</accession>
<dbReference type="PANTHER" id="PTHR42681:SF6">
    <property type="entry name" value="BLL0263 PROTEIN"/>
    <property type="match status" value="1"/>
</dbReference>
<dbReference type="RefSeq" id="WP_190418796.1">
    <property type="nucleotide sequence ID" value="NZ_JAAOCA010000007.1"/>
</dbReference>
<dbReference type="EMBL" id="JAAOCA010000007">
    <property type="protein sequence ID" value="MBD1598448.1"/>
    <property type="molecule type" value="Genomic_DNA"/>
</dbReference>
<dbReference type="GO" id="GO:0016746">
    <property type="term" value="F:acyltransferase activity"/>
    <property type="evidence" value="ECO:0007669"/>
    <property type="project" value="UniProtKB-KW"/>
</dbReference>